<dbReference type="GO" id="GO:0005524">
    <property type="term" value="F:ATP binding"/>
    <property type="evidence" value="ECO:0007669"/>
    <property type="project" value="UniProtKB-UniRule"/>
</dbReference>
<keyword evidence="3" id="KW-0342">GTP-binding</keyword>
<evidence type="ECO:0000259" key="4">
    <source>
        <dbReference type="Pfam" id="PF03668"/>
    </source>
</evidence>
<dbReference type="NCBIfam" id="NF003828">
    <property type="entry name" value="PRK05416.1"/>
    <property type="match status" value="1"/>
</dbReference>
<proteinExistence type="inferred from homology"/>
<evidence type="ECO:0000256" key="1">
    <source>
        <dbReference type="ARBA" id="ARBA00022741"/>
    </source>
</evidence>
<dbReference type="InterPro" id="IPR053930">
    <property type="entry name" value="RapZ-like_N"/>
</dbReference>
<name>A0A7G7YNG7_9CORY</name>
<gene>
    <name evidence="6" type="primary">rapZ</name>
    <name evidence="6" type="ORF">GP473_04570</name>
</gene>
<dbReference type="PANTHER" id="PTHR30448:SF0">
    <property type="entry name" value="RNASE ADAPTER PROTEIN RAPZ"/>
    <property type="match status" value="1"/>
</dbReference>
<accession>A0A7G7YNG7</accession>
<dbReference type="InterPro" id="IPR005337">
    <property type="entry name" value="RapZ-like"/>
</dbReference>
<dbReference type="InterPro" id="IPR053931">
    <property type="entry name" value="RapZ_C"/>
</dbReference>
<evidence type="ECO:0000256" key="3">
    <source>
        <dbReference type="ARBA" id="ARBA00023134"/>
    </source>
</evidence>
<feature type="domain" description="RapZ C-terminal" evidence="5">
    <location>
        <begin position="175"/>
        <end position="294"/>
    </location>
</feature>
<keyword evidence="7" id="KW-1185">Reference proteome</keyword>
<dbReference type="InterPro" id="IPR027417">
    <property type="entry name" value="P-loop_NTPase"/>
</dbReference>
<dbReference type="PANTHER" id="PTHR30448">
    <property type="entry name" value="RNASE ADAPTER PROTEIN RAPZ"/>
    <property type="match status" value="1"/>
</dbReference>
<protein>
    <submittedName>
        <fullName evidence="6">RNase adapter RapZ</fullName>
    </submittedName>
</protein>
<reference evidence="6 7" key="1">
    <citation type="submission" date="2019-12" db="EMBL/GenBank/DDBJ databases">
        <title>Corynebacterium sp. nov., isolated from feces of the Anser Albifrons in China.</title>
        <authorList>
            <person name="Liu Q."/>
        </authorList>
    </citation>
    <scope>NUCLEOTIDE SEQUENCE [LARGE SCALE GENOMIC DNA]</scope>
    <source>
        <strain evidence="6 7">23H37-10</strain>
    </source>
</reference>
<evidence type="ECO:0000313" key="7">
    <source>
        <dbReference type="Proteomes" id="UP000515275"/>
    </source>
</evidence>
<evidence type="ECO:0000313" key="6">
    <source>
        <dbReference type="EMBL" id="QNH96037.1"/>
    </source>
</evidence>
<dbReference type="Pfam" id="PF03668">
    <property type="entry name" value="RapZ-like_N"/>
    <property type="match status" value="1"/>
</dbReference>
<dbReference type="SUPFAM" id="SSF52540">
    <property type="entry name" value="P-loop containing nucleoside triphosphate hydrolases"/>
    <property type="match status" value="1"/>
</dbReference>
<dbReference type="HAMAP" id="MF_00636">
    <property type="entry name" value="RapZ_like"/>
    <property type="match status" value="1"/>
</dbReference>
<dbReference type="RefSeq" id="WP_185769784.1">
    <property type="nucleotide sequence ID" value="NZ_CP046883.1"/>
</dbReference>
<feature type="domain" description="RapZ-like N-terminal" evidence="4">
    <location>
        <begin position="15"/>
        <end position="168"/>
    </location>
</feature>
<dbReference type="KEGG" id="cans:GP473_04570"/>
<dbReference type="AlphaFoldDB" id="A0A7G7YNG7"/>
<dbReference type="GO" id="GO:0005525">
    <property type="term" value="F:GTP binding"/>
    <property type="evidence" value="ECO:0007669"/>
    <property type="project" value="UniProtKB-UniRule"/>
</dbReference>
<dbReference type="PIRSF" id="PIRSF005052">
    <property type="entry name" value="P-loopkin"/>
    <property type="match status" value="1"/>
</dbReference>
<sequence length="295" mass="33167">MSAQVNPESPRMPSLILITGMSGAGRRATSAALEELGWYVAENLPPELIVRMAELSFQEDSPIERLAIVTDVRSRDFAGNLSDVLATLSETGKRPVVLFLDAKDSALIRRYDAVRRTHPLQGDGTLKEGIDRERAMLHDIRQRADIVLDTTDTSVHDLRRTLEQYFSGMDRKPVRVNIKSFGFKHGAPHDVDVLLDARFLPNPYWEHNLRDYRGTDQRIADYVLSQPGAIDFLNATERMLRCMLDGYRTEGKSYVSIAVGCTGGHHRSVAVVEELAKRLEGEGVTVRVTHRDLER</sequence>
<keyword evidence="2" id="KW-0067">ATP-binding</keyword>
<evidence type="ECO:0000259" key="5">
    <source>
        <dbReference type="Pfam" id="PF22740"/>
    </source>
</evidence>
<keyword evidence="1" id="KW-0547">Nucleotide-binding</keyword>
<organism evidence="6 7">
    <name type="scientific">Corynebacterium anserum</name>
    <dbReference type="NCBI Taxonomy" id="2684406"/>
    <lineage>
        <taxon>Bacteria</taxon>
        <taxon>Bacillati</taxon>
        <taxon>Actinomycetota</taxon>
        <taxon>Actinomycetes</taxon>
        <taxon>Mycobacteriales</taxon>
        <taxon>Corynebacteriaceae</taxon>
        <taxon>Corynebacterium</taxon>
    </lineage>
</organism>
<dbReference type="Pfam" id="PF22740">
    <property type="entry name" value="PapZ_C"/>
    <property type="match status" value="1"/>
</dbReference>
<dbReference type="Proteomes" id="UP000515275">
    <property type="component" value="Chromosome"/>
</dbReference>
<evidence type="ECO:0000256" key="2">
    <source>
        <dbReference type="ARBA" id="ARBA00022840"/>
    </source>
</evidence>
<dbReference type="EMBL" id="CP046883">
    <property type="protein sequence ID" value="QNH96037.1"/>
    <property type="molecule type" value="Genomic_DNA"/>
</dbReference>